<evidence type="ECO:0000256" key="1">
    <source>
        <dbReference type="ARBA" id="ARBA00006484"/>
    </source>
</evidence>
<keyword evidence="3" id="KW-0560">Oxidoreductase</keyword>
<evidence type="ECO:0000256" key="3">
    <source>
        <dbReference type="ARBA" id="ARBA00023002"/>
    </source>
</evidence>
<dbReference type="CDD" id="cd05233">
    <property type="entry name" value="SDR_c"/>
    <property type="match status" value="1"/>
</dbReference>
<dbReference type="SUPFAM" id="SSF51735">
    <property type="entry name" value="NAD(P)-binding Rossmann-fold domains"/>
    <property type="match status" value="1"/>
</dbReference>
<proteinExistence type="inferred from homology"/>
<dbReference type="PROSITE" id="PS00061">
    <property type="entry name" value="ADH_SHORT"/>
    <property type="match status" value="1"/>
</dbReference>
<dbReference type="InterPro" id="IPR002347">
    <property type="entry name" value="SDR_fam"/>
</dbReference>
<dbReference type="AlphaFoldDB" id="A0A316UDW7"/>
<evidence type="ECO:0000313" key="6">
    <source>
        <dbReference type="Proteomes" id="UP000245942"/>
    </source>
</evidence>
<dbReference type="Pfam" id="PF13561">
    <property type="entry name" value="adh_short_C2"/>
    <property type="match status" value="1"/>
</dbReference>
<dbReference type="InterPro" id="IPR020904">
    <property type="entry name" value="Sc_DH/Rdtase_CS"/>
</dbReference>
<keyword evidence="2" id="KW-0521">NADP</keyword>
<protein>
    <submittedName>
        <fullName evidence="5">NAD(P)-binding protein</fullName>
    </submittedName>
</protein>
<dbReference type="PRINTS" id="PR00080">
    <property type="entry name" value="SDRFAMILY"/>
</dbReference>
<dbReference type="OrthoDB" id="3819888at2759"/>
<sequence>MSSVSIPAASLFGLKGAVALVTGGGTGIGLMAARALASQGAKVYITGRRTNVLEAAAKTHGSALSEQGGSLVPLQLDVTDKESLKAAAAKIESEEGKLHILVNNAGVEGPVTKTTEVDWSKEGDEIAKAEHYRDLHYKNETVDDWNSLFTPNVHALFFATMAFLPLLAKGNAAPPTDKAGAIDQLNRWTGSVINITSISGLVKLSQNHFAYNASKAAANSLTYMLSHELKFSQAGPQIGLRVNAIAPGLFASEMTTKKSTLESGGLSSADDVDKGMSNPAGRIGLEEDMAQAILFLSSCQFATGQVIAVDGGFTAVAPSSR</sequence>
<evidence type="ECO:0000313" key="5">
    <source>
        <dbReference type="EMBL" id="PWN23088.1"/>
    </source>
</evidence>
<evidence type="ECO:0000256" key="2">
    <source>
        <dbReference type="ARBA" id="ARBA00022857"/>
    </source>
</evidence>
<dbReference type="RefSeq" id="XP_025350248.1">
    <property type="nucleotide sequence ID" value="XM_025490592.1"/>
</dbReference>
<dbReference type="EMBL" id="KZ819322">
    <property type="protein sequence ID" value="PWN23088.1"/>
    <property type="molecule type" value="Genomic_DNA"/>
</dbReference>
<dbReference type="Pfam" id="PF00106">
    <property type="entry name" value="adh_short"/>
    <property type="match status" value="1"/>
</dbReference>
<dbReference type="STRING" id="1684307.A0A316UDW7"/>
<dbReference type="GO" id="GO:0016491">
    <property type="term" value="F:oxidoreductase activity"/>
    <property type="evidence" value="ECO:0007669"/>
    <property type="project" value="UniProtKB-KW"/>
</dbReference>
<keyword evidence="6" id="KW-1185">Reference proteome</keyword>
<comment type="similarity">
    <text evidence="1 4">Belongs to the short-chain dehydrogenases/reductases (SDR) family.</text>
</comment>
<name>A0A316UDW7_9BASI</name>
<organism evidence="5 6">
    <name type="scientific">Pseudomicrostroma glucosiphilum</name>
    <dbReference type="NCBI Taxonomy" id="1684307"/>
    <lineage>
        <taxon>Eukaryota</taxon>
        <taxon>Fungi</taxon>
        <taxon>Dikarya</taxon>
        <taxon>Basidiomycota</taxon>
        <taxon>Ustilaginomycotina</taxon>
        <taxon>Exobasidiomycetes</taxon>
        <taxon>Microstromatales</taxon>
        <taxon>Microstromatales incertae sedis</taxon>
        <taxon>Pseudomicrostroma</taxon>
    </lineage>
</organism>
<dbReference type="PANTHER" id="PTHR43618:SF4">
    <property type="entry name" value="SHORT CHAIN DEHYDROGENASE_REDUCTASE FAMILY (AFU_ORTHOLOGUE AFUA_7G04540)"/>
    <property type="match status" value="1"/>
</dbReference>
<accession>A0A316UDW7</accession>
<dbReference type="InterPro" id="IPR052178">
    <property type="entry name" value="Sec_Metab_Biosynth_SDR"/>
</dbReference>
<dbReference type="GeneID" id="37012326"/>
<gene>
    <name evidence="5" type="ORF">BCV69DRAFT_256118</name>
</gene>
<dbReference type="Gene3D" id="3.40.50.720">
    <property type="entry name" value="NAD(P)-binding Rossmann-like Domain"/>
    <property type="match status" value="1"/>
</dbReference>
<evidence type="ECO:0000256" key="4">
    <source>
        <dbReference type="RuleBase" id="RU000363"/>
    </source>
</evidence>
<dbReference type="PRINTS" id="PR00081">
    <property type="entry name" value="GDHRDH"/>
</dbReference>
<reference evidence="5 6" key="1">
    <citation type="journal article" date="2018" name="Mol. Biol. Evol.">
        <title>Broad Genomic Sampling Reveals a Smut Pathogenic Ancestry of the Fungal Clade Ustilaginomycotina.</title>
        <authorList>
            <person name="Kijpornyongpan T."/>
            <person name="Mondo S.J."/>
            <person name="Barry K."/>
            <person name="Sandor L."/>
            <person name="Lee J."/>
            <person name="Lipzen A."/>
            <person name="Pangilinan J."/>
            <person name="LaButti K."/>
            <person name="Hainaut M."/>
            <person name="Henrissat B."/>
            <person name="Grigoriev I.V."/>
            <person name="Spatafora J.W."/>
            <person name="Aime M.C."/>
        </authorList>
    </citation>
    <scope>NUCLEOTIDE SEQUENCE [LARGE SCALE GENOMIC DNA]</scope>
    <source>
        <strain evidence="5 6">MCA 4718</strain>
    </source>
</reference>
<dbReference type="PANTHER" id="PTHR43618">
    <property type="entry name" value="7-ALPHA-HYDROXYSTEROID DEHYDROGENASE"/>
    <property type="match status" value="1"/>
</dbReference>
<dbReference type="Proteomes" id="UP000245942">
    <property type="component" value="Unassembled WGS sequence"/>
</dbReference>
<dbReference type="InterPro" id="IPR036291">
    <property type="entry name" value="NAD(P)-bd_dom_sf"/>
</dbReference>